<evidence type="ECO:0000313" key="5">
    <source>
        <dbReference type="Proteomes" id="UP000029922"/>
    </source>
</evidence>
<dbReference type="PANTHER" id="PTHR36698:SF2">
    <property type="entry name" value="MCE_MLAD DOMAIN-CONTAINING PROTEIN"/>
    <property type="match status" value="1"/>
</dbReference>
<evidence type="ECO:0000259" key="2">
    <source>
        <dbReference type="Pfam" id="PF02470"/>
    </source>
</evidence>
<organism evidence="3 6">
    <name type="scientific">Helicobacter muridarum</name>
    <dbReference type="NCBI Taxonomy" id="216"/>
    <lineage>
        <taxon>Bacteria</taxon>
        <taxon>Pseudomonadati</taxon>
        <taxon>Campylobacterota</taxon>
        <taxon>Epsilonproteobacteria</taxon>
        <taxon>Campylobacterales</taxon>
        <taxon>Helicobacteraceae</taxon>
        <taxon>Helicobacter</taxon>
    </lineage>
</organism>
<dbReference type="InterPro" id="IPR003399">
    <property type="entry name" value="Mce/MlaD"/>
</dbReference>
<name>A0A099TX53_9HELI</name>
<evidence type="ECO:0000313" key="6">
    <source>
        <dbReference type="Proteomes" id="UP000255139"/>
    </source>
</evidence>
<dbReference type="Proteomes" id="UP000029922">
    <property type="component" value="Unassembled WGS sequence"/>
</dbReference>
<sequence>MERNINYIVIGAIFCALTAAMIAFIFWIGKFGIDERRMKIYHVYTEDEIAGISVNTPVKYKGISVGNVVSIGFKDGDIGTVQINVAINKKIPVREGSELVIDSDGFVGMGYLNLKQNEYGNVIEDSDKAQLTLTKNALSRLMGSAEGMSSDMQQILNNIKVMTDGKIMEELIGTLNSFQSTKAHIDETLISANKLIKDIDKVILRGDFSFKDLLVPVINGAQGSIYLFNTSLEKISHFLDRLERDPYDALLGKRN</sequence>
<feature type="domain" description="Mce/MlaD" evidence="2">
    <location>
        <begin position="41"/>
        <end position="116"/>
    </location>
</feature>
<dbReference type="EMBL" id="UGJE01000002">
    <property type="protein sequence ID" value="STQ87126.1"/>
    <property type="molecule type" value="Genomic_DNA"/>
</dbReference>
<dbReference type="Proteomes" id="UP000255139">
    <property type="component" value="Unassembled WGS sequence"/>
</dbReference>
<dbReference type="EMBL" id="JRPD02000022">
    <property type="protein sequence ID" value="TLD98907.1"/>
    <property type="molecule type" value="Genomic_DNA"/>
</dbReference>
<feature type="transmembrane region" description="Helical" evidence="1">
    <location>
        <begin position="6"/>
        <end position="29"/>
    </location>
</feature>
<proteinExistence type="predicted"/>
<evidence type="ECO:0000256" key="1">
    <source>
        <dbReference type="SAM" id="Phobius"/>
    </source>
</evidence>
<evidence type="ECO:0000313" key="3">
    <source>
        <dbReference type="EMBL" id="STQ87126.1"/>
    </source>
</evidence>
<dbReference type="Pfam" id="PF02470">
    <property type="entry name" value="MlaD"/>
    <property type="match status" value="1"/>
</dbReference>
<dbReference type="PANTHER" id="PTHR36698">
    <property type="entry name" value="BLL5892 PROTEIN"/>
    <property type="match status" value="1"/>
</dbReference>
<keyword evidence="1" id="KW-1133">Transmembrane helix</keyword>
<keyword evidence="1" id="KW-0812">Transmembrane</keyword>
<keyword evidence="6" id="KW-1185">Reference proteome</keyword>
<dbReference type="OrthoDB" id="5372112at2"/>
<reference evidence="3 6" key="2">
    <citation type="submission" date="2018-06" db="EMBL/GenBank/DDBJ databases">
        <authorList>
            <consortium name="Pathogen Informatics"/>
            <person name="Doyle S."/>
        </authorList>
    </citation>
    <scope>NUCLEOTIDE SEQUENCE [LARGE SCALE GENOMIC DNA]</scope>
    <source>
        <strain evidence="3 6">NCTC12714</strain>
    </source>
</reference>
<reference evidence="4 5" key="1">
    <citation type="journal article" date="2014" name="Genome Announc.">
        <title>Draft genome sequences of eight enterohepatic helicobacter species isolated from both laboratory and wild rodents.</title>
        <authorList>
            <person name="Sheh A."/>
            <person name="Shen Z."/>
            <person name="Fox J.G."/>
        </authorList>
    </citation>
    <scope>NUCLEOTIDE SEQUENCE [LARGE SCALE GENOMIC DNA]</scope>
    <source>
        <strain evidence="4 5">ST1</strain>
    </source>
</reference>
<dbReference type="STRING" id="216.LS73_09260"/>
<dbReference type="RefSeq" id="WP_034559349.1">
    <property type="nucleotide sequence ID" value="NZ_FZML01000026.1"/>
</dbReference>
<evidence type="ECO:0000313" key="4">
    <source>
        <dbReference type="EMBL" id="TLD98907.1"/>
    </source>
</evidence>
<dbReference type="AlphaFoldDB" id="A0A099TX53"/>
<gene>
    <name evidence="4" type="ORF">LS73_008100</name>
    <name evidence="3" type="ORF">NCTC12714_01948</name>
</gene>
<protein>
    <submittedName>
        <fullName evidence="3">ABC transport system substrate binding protein</fullName>
    </submittedName>
    <submittedName>
        <fullName evidence="4">MCE family protein</fullName>
    </submittedName>
</protein>
<accession>A0A099TX53</accession>
<keyword evidence="1" id="KW-0472">Membrane</keyword>